<evidence type="ECO:0000256" key="1">
    <source>
        <dbReference type="ARBA" id="ARBA00004651"/>
    </source>
</evidence>
<dbReference type="Proteomes" id="UP000604117">
    <property type="component" value="Unassembled WGS sequence"/>
</dbReference>
<dbReference type="EMBL" id="BONE01000082">
    <property type="protein sequence ID" value="GIF77215.1"/>
    <property type="molecule type" value="Genomic_DNA"/>
</dbReference>
<gene>
    <name evidence="7" type="ORF">Asi02nite_67330</name>
</gene>
<keyword evidence="2 5" id="KW-0812">Transmembrane</keyword>
<dbReference type="InterPro" id="IPR020846">
    <property type="entry name" value="MFS_dom"/>
</dbReference>
<keyword evidence="4 5" id="KW-0472">Membrane</keyword>
<dbReference type="Gene3D" id="1.20.1250.20">
    <property type="entry name" value="MFS general substrate transporter like domains"/>
    <property type="match status" value="2"/>
</dbReference>
<dbReference type="RefSeq" id="WP_203718068.1">
    <property type="nucleotide sequence ID" value="NZ_BONE01000082.1"/>
</dbReference>
<feature type="transmembrane region" description="Helical" evidence="5">
    <location>
        <begin position="126"/>
        <end position="151"/>
    </location>
</feature>
<dbReference type="SUPFAM" id="SSF103473">
    <property type="entry name" value="MFS general substrate transporter"/>
    <property type="match status" value="1"/>
</dbReference>
<keyword evidence="8" id="KW-1185">Reference proteome</keyword>
<proteinExistence type="predicted"/>
<evidence type="ECO:0000256" key="3">
    <source>
        <dbReference type="ARBA" id="ARBA00022989"/>
    </source>
</evidence>
<feature type="transmembrane region" description="Helical" evidence="5">
    <location>
        <begin position="192"/>
        <end position="211"/>
    </location>
</feature>
<evidence type="ECO:0000313" key="7">
    <source>
        <dbReference type="EMBL" id="GIF77215.1"/>
    </source>
</evidence>
<feature type="transmembrane region" description="Helical" evidence="5">
    <location>
        <begin position="280"/>
        <end position="299"/>
    </location>
</feature>
<feature type="transmembrane region" description="Helical" evidence="5">
    <location>
        <begin position="163"/>
        <end position="186"/>
    </location>
</feature>
<dbReference type="Pfam" id="PF07690">
    <property type="entry name" value="MFS_1"/>
    <property type="match status" value="1"/>
</dbReference>
<protein>
    <submittedName>
        <fullName evidence="7">MFS transporter</fullName>
    </submittedName>
</protein>
<dbReference type="InterPro" id="IPR011701">
    <property type="entry name" value="MFS"/>
</dbReference>
<organism evidence="7 8">
    <name type="scientific">Asanoa siamensis</name>
    <dbReference type="NCBI Taxonomy" id="926357"/>
    <lineage>
        <taxon>Bacteria</taxon>
        <taxon>Bacillati</taxon>
        <taxon>Actinomycetota</taxon>
        <taxon>Actinomycetes</taxon>
        <taxon>Micromonosporales</taxon>
        <taxon>Micromonosporaceae</taxon>
        <taxon>Asanoa</taxon>
    </lineage>
</organism>
<reference evidence="7 8" key="1">
    <citation type="submission" date="2021-01" db="EMBL/GenBank/DDBJ databases">
        <title>Whole genome shotgun sequence of Asanoa siamensis NBRC 107932.</title>
        <authorList>
            <person name="Komaki H."/>
            <person name="Tamura T."/>
        </authorList>
    </citation>
    <scope>NUCLEOTIDE SEQUENCE [LARGE SCALE GENOMIC DNA]</scope>
    <source>
        <strain evidence="7 8">NBRC 107932</strain>
    </source>
</reference>
<evidence type="ECO:0000256" key="2">
    <source>
        <dbReference type="ARBA" id="ARBA00022692"/>
    </source>
</evidence>
<evidence type="ECO:0000256" key="4">
    <source>
        <dbReference type="ARBA" id="ARBA00023136"/>
    </source>
</evidence>
<accession>A0ABQ4D121</accession>
<dbReference type="PROSITE" id="PS50850">
    <property type="entry name" value="MFS"/>
    <property type="match status" value="1"/>
</dbReference>
<name>A0ABQ4D121_9ACTN</name>
<feature type="transmembrane region" description="Helical" evidence="5">
    <location>
        <begin position="339"/>
        <end position="362"/>
    </location>
</feature>
<feature type="domain" description="Major facilitator superfamily (MFS) profile" evidence="6">
    <location>
        <begin position="192"/>
        <end position="425"/>
    </location>
</feature>
<evidence type="ECO:0000313" key="8">
    <source>
        <dbReference type="Proteomes" id="UP000604117"/>
    </source>
</evidence>
<feature type="transmembrane region" description="Helical" evidence="5">
    <location>
        <begin position="26"/>
        <end position="49"/>
    </location>
</feature>
<evidence type="ECO:0000256" key="5">
    <source>
        <dbReference type="SAM" id="Phobius"/>
    </source>
</evidence>
<comment type="subcellular location">
    <subcellularLocation>
        <location evidence="1">Cell membrane</location>
        <topology evidence="1">Multi-pass membrane protein</topology>
    </subcellularLocation>
</comment>
<comment type="caution">
    <text evidence="7">The sequence shown here is derived from an EMBL/GenBank/DDBJ whole genome shotgun (WGS) entry which is preliminary data.</text>
</comment>
<feature type="transmembrane region" description="Helical" evidence="5">
    <location>
        <begin position="374"/>
        <end position="397"/>
    </location>
</feature>
<feature type="transmembrane region" description="Helical" evidence="5">
    <location>
        <begin position="403"/>
        <end position="421"/>
    </location>
</feature>
<dbReference type="PANTHER" id="PTHR23528:SF1">
    <property type="entry name" value="MAJOR FACILITATOR SUPERFAMILY (MFS) PROFILE DOMAIN-CONTAINING PROTEIN"/>
    <property type="match status" value="1"/>
</dbReference>
<feature type="transmembrane region" description="Helical" evidence="5">
    <location>
        <begin position="64"/>
        <end position="83"/>
    </location>
</feature>
<evidence type="ECO:0000259" key="6">
    <source>
        <dbReference type="PROSITE" id="PS50850"/>
    </source>
</evidence>
<sequence>MTTVDPEASALPAALAEPAVRVRRGWIALLFSANLGLWMAFFTPIQILLPNQVAAIAPDDKETMLAWAMGLGAIAAIVANPLAGAFSDRTTLTIGGRAFGRRHVWTVGGAVLGALSLVALSQQRTILGVTLAWVAAQACFNAMLAALTSALPDRVPVDQRGGVSGWAGIPQALGLVVGAVLVTTVFTGNMSGYVAVAVGVLLLGLPFALLTGDDPLPREHRPPLSGRELIRGMWISPRRYPDFAWAWGTRFLVQVGNALGTLYLLYFLEDGVHHADPEGGLLILILLYTAGMMATAVVAGRLSDRSGRRKIFVVWSGVIMAVAALILAIWPIFAAAAVAAVLLGAGYGAYLAVDAALITQVLPAATSRGKDLGVINIANSAPQALGPFGAAWIVVYLGGYPTLYAVTAAVTLLGSVLVGKIRSVP</sequence>
<feature type="transmembrane region" description="Helical" evidence="5">
    <location>
        <begin position="311"/>
        <end position="333"/>
    </location>
</feature>
<dbReference type="CDD" id="cd06174">
    <property type="entry name" value="MFS"/>
    <property type="match status" value="1"/>
</dbReference>
<dbReference type="PANTHER" id="PTHR23528">
    <property type="match status" value="1"/>
</dbReference>
<feature type="transmembrane region" description="Helical" evidence="5">
    <location>
        <begin position="104"/>
        <end position="120"/>
    </location>
</feature>
<dbReference type="InterPro" id="IPR036259">
    <property type="entry name" value="MFS_trans_sf"/>
</dbReference>
<keyword evidence="3 5" id="KW-1133">Transmembrane helix</keyword>
<feature type="transmembrane region" description="Helical" evidence="5">
    <location>
        <begin position="243"/>
        <end position="268"/>
    </location>
</feature>